<evidence type="ECO:0000256" key="2">
    <source>
        <dbReference type="ARBA" id="ARBA00022801"/>
    </source>
</evidence>
<reference evidence="6" key="1">
    <citation type="journal article" date="2019" name="Int. J. Syst. Evol. Microbiol.">
        <title>The Global Catalogue of Microorganisms (GCM) 10K type strain sequencing project: providing services to taxonomists for standard genome sequencing and annotation.</title>
        <authorList>
            <consortium name="The Broad Institute Genomics Platform"/>
            <consortium name="The Broad Institute Genome Sequencing Center for Infectious Disease"/>
            <person name="Wu L."/>
            <person name="Ma J."/>
        </authorList>
    </citation>
    <scope>NUCLEOTIDE SEQUENCE [LARGE SCALE GENOMIC DNA]</scope>
    <source>
        <strain evidence="6">NBRC 103632</strain>
    </source>
</reference>
<dbReference type="Pfam" id="PF01915">
    <property type="entry name" value="Glyco_hydro_3_C"/>
    <property type="match status" value="1"/>
</dbReference>
<dbReference type="SMART" id="SM01217">
    <property type="entry name" value="Fn3_like"/>
    <property type="match status" value="1"/>
</dbReference>
<dbReference type="PRINTS" id="PR00133">
    <property type="entry name" value="GLHYDRLASE3"/>
</dbReference>
<dbReference type="InterPro" id="IPR036962">
    <property type="entry name" value="Glyco_hydro_3_N_sf"/>
</dbReference>
<dbReference type="PANTHER" id="PTHR42715:SF10">
    <property type="entry name" value="BETA-GLUCOSIDASE"/>
    <property type="match status" value="1"/>
</dbReference>
<dbReference type="InterPro" id="IPR002772">
    <property type="entry name" value="Glyco_hydro_3_C"/>
</dbReference>
<dbReference type="Proteomes" id="UP001595957">
    <property type="component" value="Unassembled WGS sequence"/>
</dbReference>
<feature type="domain" description="Fibronectin type III-like" evidence="4">
    <location>
        <begin position="635"/>
        <end position="700"/>
    </location>
</feature>
<evidence type="ECO:0000256" key="1">
    <source>
        <dbReference type="ARBA" id="ARBA00005336"/>
    </source>
</evidence>
<dbReference type="Gene3D" id="3.20.20.300">
    <property type="entry name" value="Glycoside hydrolase, family 3, N-terminal domain"/>
    <property type="match status" value="1"/>
</dbReference>
<keyword evidence="2" id="KW-0378">Hydrolase</keyword>
<dbReference type="Gene3D" id="2.60.40.10">
    <property type="entry name" value="Immunoglobulins"/>
    <property type="match status" value="1"/>
</dbReference>
<evidence type="ECO:0000313" key="5">
    <source>
        <dbReference type="EMBL" id="MFC4594583.1"/>
    </source>
</evidence>
<evidence type="ECO:0000313" key="6">
    <source>
        <dbReference type="Proteomes" id="UP001595957"/>
    </source>
</evidence>
<evidence type="ECO:0000256" key="3">
    <source>
        <dbReference type="SAM" id="SignalP"/>
    </source>
</evidence>
<feature type="chain" id="PRO_5046202635" evidence="3">
    <location>
        <begin position="19"/>
        <end position="718"/>
    </location>
</feature>
<keyword evidence="6" id="KW-1185">Reference proteome</keyword>
<dbReference type="PANTHER" id="PTHR42715">
    <property type="entry name" value="BETA-GLUCOSIDASE"/>
    <property type="match status" value="1"/>
</dbReference>
<accession>A0ABV9F056</accession>
<dbReference type="RefSeq" id="WP_380804473.1">
    <property type="nucleotide sequence ID" value="NZ_JBHSFZ010000020.1"/>
</dbReference>
<dbReference type="Pfam" id="PF00933">
    <property type="entry name" value="Glyco_hydro_3"/>
    <property type="match status" value="1"/>
</dbReference>
<dbReference type="SUPFAM" id="SSF51445">
    <property type="entry name" value="(Trans)glycosidases"/>
    <property type="match status" value="1"/>
</dbReference>
<evidence type="ECO:0000259" key="4">
    <source>
        <dbReference type="SMART" id="SM01217"/>
    </source>
</evidence>
<dbReference type="InterPro" id="IPR001764">
    <property type="entry name" value="Glyco_hydro_3_N"/>
</dbReference>
<keyword evidence="3" id="KW-0732">Signal</keyword>
<feature type="signal peptide" evidence="3">
    <location>
        <begin position="1"/>
        <end position="18"/>
    </location>
</feature>
<proteinExistence type="inferred from homology"/>
<dbReference type="Gene3D" id="3.40.50.1700">
    <property type="entry name" value="Glycoside hydrolase family 3 C-terminal domain"/>
    <property type="match status" value="1"/>
</dbReference>
<organism evidence="5 6">
    <name type="scientific">Sphingobium tyrosinilyticum</name>
    <dbReference type="NCBI Taxonomy" id="2715436"/>
    <lineage>
        <taxon>Bacteria</taxon>
        <taxon>Pseudomonadati</taxon>
        <taxon>Pseudomonadota</taxon>
        <taxon>Alphaproteobacteria</taxon>
        <taxon>Sphingomonadales</taxon>
        <taxon>Sphingomonadaceae</taxon>
        <taxon>Sphingobium</taxon>
    </lineage>
</organism>
<dbReference type="InterPro" id="IPR036881">
    <property type="entry name" value="Glyco_hydro_3_C_sf"/>
</dbReference>
<dbReference type="InterPro" id="IPR013783">
    <property type="entry name" value="Ig-like_fold"/>
</dbReference>
<dbReference type="InterPro" id="IPR050288">
    <property type="entry name" value="Cellulose_deg_GH3"/>
</dbReference>
<dbReference type="EMBL" id="JBHSFZ010000020">
    <property type="protein sequence ID" value="MFC4594583.1"/>
    <property type="molecule type" value="Genomic_DNA"/>
</dbReference>
<sequence length="718" mass="75749">MRVLLTLSCLLASQSLMAQSATDDPDAKAARLEAQMTDAERIGLLSGIMPISFPGLEVKVPQGVPPTAGYVPGIARLGIPPQLSTDASLGIANPGQLRKADVATAMPSGLLLASSFDPALAERIGATVGAEARAKGFNILLGGGMNLARDPRNGRNFEYLGEDPLLAGTLAGHAIRGTQSQGVISTIKHFALNGQETLRHTADSVIAESALRESDLLGFKIGIEIGQPGAVMCAYNLVNGYKACGNDHLLNRVLKGEWRYKGWVMSDWGAVDDVSYLKAGLDQQMGYQLDKQHWFGQPLADLVAKGDVPKDRVSDAVRRILRSLFAVGITGTYEPQPIDYKAHAQIALDAARGGIVLLKNDGILPLAATARNILVVGGNADFGVLSGGGSSQVTPSNGAPRIVEPGSDGPTALFSRQLYMAGSPLAALRKALPAATISFQNGYSPEAAAAYAARADMVIAFATKWEGEGMDSGSLALPQGQDQLISALAAANPNLVVVLETGNAVTMPWLEKAKAVVQAWYPGQEGGQVVADILTGKVNPSGRLPITYPASIDQYPRAALPGLGLPDRTPVKVAYDEGAAVGYRGFAKAGETPLFAFGHGLSYTRFSHGPLSARAGASVRLRFTVRNAGDRAGADVPQLYLVDRNGEKLQRLVGFQKVVLVPGESRTLTLDVDNRLLADWKDGSWSIAGGRYSFVLSESAAKFGKPVIVRVPAKTWKE</sequence>
<comment type="similarity">
    <text evidence="1">Belongs to the glycosyl hydrolase 3 family.</text>
</comment>
<gene>
    <name evidence="5" type="ORF">ACFO3E_10350</name>
</gene>
<dbReference type="Pfam" id="PF14310">
    <property type="entry name" value="Fn3-like"/>
    <property type="match status" value="1"/>
</dbReference>
<dbReference type="SUPFAM" id="SSF52279">
    <property type="entry name" value="Beta-D-glucan exohydrolase, C-terminal domain"/>
    <property type="match status" value="1"/>
</dbReference>
<dbReference type="InterPro" id="IPR017853">
    <property type="entry name" value="GH"/>
</dbReference>
<comment type="caution">
    <text evidence="5">The sequence shown here is derived from an EMBL/GenBank/DDBJ whole genome shotgun (WGS) entry which is preliminary data.</text>
</comment>
<name>A0ABV9F056_9SPHN</name>
<protein>
    <submittedName>
        <fullName evidence="5">Beta-glucosidase</fullName>
    </submittedName>
</protein>
<dbReference type="InterPro" id="IPR026891">
    <property type="entry name" value="Fn3-like"/>
</dbReference>